<proteinExistence type="predicted"/>
<dbReference type="RefSeq" id="WP_198828525.1">
    <property type="nucleotide sequence ID" value="NZ_CP066308.1"/>
</dbReference>
<accession>A0A7T5ELT3</accession>
<evidence type="ECO:0000313" key="5">
    <source>
        <dbReference type="Proteomes" id="UP000677234"/>
    </source>
</evidence>
<dbReference type="EMBL" id="CP073708">
    <property type="protein sequence ID" value="QUO42043.1"/>
    <property type="molecule type" value="Genomic_DNA"/>
</dbReference>
<evidence type="ECO:0000313" key="4">
    <source>
        <dbReference type="Proteomes" id="UP000595847"/>
    </source>
</evidence>
<evidence type="ECO:0000313" key="3">
    <source>
        <dbReference type="EMBL" id="QUO42043.1"/>
    </source>
</evidence>
<keyword evidence="5" id="KW-1185">Reference proteome</keyword>
<name>A0A7T5ELT3_9BACL</name>
<keyword evidence="1" id="KW-1133">Transmembrane helix</keyword>
<protein>
    <submittedName>
        <fullName evidence="2">Uncharacterized protein</fullName>
    </submittedName>
</protein>
<gene>
    <name evidence="2" type="ORF">JD108_03135</name>
    <name evidence="3" type="ORF">KDJ56_03140</name>
</gene>
<reference evidence="2 4" key="1">
    <citation type="submission" date="2020-12" db="EMBL/GenBank/DDBJ databases">
        <title>strain FJAT-54423T represents a novel species of the genus Brevibacillus.</title>
        <authorList>
            <person name="Tang R."/>
        </authorList>
    </citation>
    <scope>NUCLEOTIDE SEQUENCE [LARGE SCALE GENOMIC DNA]</scope>
    <source>
        <strain evidence="2 4">FJAT-54423</strain>
    </source>
</reference>
<keyword evidence="1" id="KW-0812">Transmembrane</keyword>
<dbReference type="Proteomes" id="UP000677234">
    <property type="component" value="Chromosome"/>
</dbReference>
<dbReference type="AlphaFoldDB" id="A0A7T5ELT3"/>
<evidence type="ECO:0000256" key="1">
    <source>
        <dbReference type="SAM" id="Phobius"/>
    </source>
</evidence>
<reference evidence="3" key="2">
    <citation type="submission" date="2021-04" db="EMBL/GenBank/DDBJ databases">
        <title>Brevibacillus composti FJAT-54423, complete genome.</title>
        <authorList>
            <person name="Tang R."/>
        </authorList>
    </citation>
    <scope>NUCLEOTIDE SEQUENCE</scope>
    <source>
        <strain evidence="3">FJAT-54424</strain>
    </source>
</reference>
<dbReference type="KEGG" id="bcop:JD108_03135"/>
<sequence>MQAIFVFFSISVLTYVLASIPVMFGWGVTIDFVEDATFGQKAAALIKEGLQSDPVVKLILSAIIAGGWLAWRRRGK</sequence>
<dbReference type="EMBL" id="CP066308">
    <property type="protein sequence ID" value="QQE74959.1"/>
    <property type="molecule type" value="Genomic_DNA"/>
</dbReference>
<dbReference type="Proteomes" id="UP000595847">
    <property type="component" value="Chromosome"/>
</dbReference>
<keyword evidence="1" id="KW-0472">Membrane</keyword>
<feature type="transmembrane region" description="Helical" evidence="1">
    <location>
        <begin position="55"/>
        <end position="71"/>
    </location>
</feature>
<evidence type="ECO:0000313" key="2">
    <source>
        <dbReference type="EMBL" id="QQE74959.1"/>
    </source>
</evidence>
<organism evidence="2 4">
    <name type="scientific">Brevibacillus composti</name>
    <dbReference type="NCBI Taxonomy" id="2796470"/>
    <lineage>
        <taxon>Bacteria</taxon>
        <taxon>Bacillati</taxon>
        <taxon>Bacillota</taxon>
        <taxon>Bacilli</taxon>
        <taxon>Bacillales</taxon>
        <taxon>Paenibacillaceae</taxon>
        <taxon>Brevibacillus</taxon>
    </lineage>
</organism>